<dbReference type="EMBL" id="KI913141">
    <property type="protein sequence ID" value="ETV75311.1"/>
    <property type="molecule type" value="Genomic_DNA"/>
</dbReference>
<protein>
    <submittedName>
        <fullName evidence="1">Uncharacterized protein</fullName>
    </submittedName>
</protein>
<organism evidence="1">
    <name type="scientific">Aphanomyces astaci</name>
    <name type="common">Crayfish plague agent</name>
    <dbReference type="NCBI Taxonomy" id="112090"/>
    <lineage>
        <taxon>Eukaryota</taxon>
        <taxon>Sar</taxon>
        <taxon>Stramenopiles</taxon>
        <taxon>Oomycota</taxon>
        <taxon>Saprolegniomycetes</taxon>
        <taxon>Saprolegniales</taxon>
        <taxon>Verrucalvaceae</taxon>
        <taxon>Aphanomyces</taxon>
    </lineage>
</organism>
<dbReference type="GeneID" id="20812490"/>
<evidence type="ECO:0000313" key="1">
    <source>
        <dbReference type="EMBL" id="ETV75311.1"/>
    </source>
</evidence>
<name>W4G7P1_APHAT</name>
<dbReference type="VEuPathDB" id="FungiDB:H257_10494"/>
<reference evidence="1" key="1">
    <citation type="submission" date="2013-12" db="EMBL/GenBank/DDBJ databases">
        <title>The Genome Sequence of Aphanomyces astaci APO3.</title>
        <authorList>
            <consortium name="The Broad Institute Genomics Platform"/>
            <person name="Russ C."/>
            <person name="Tyler B."/>
            <person name="van West P."/>
            <person name="Dieguez-Uribeondo J."/>
            <person name="Young S.K."/>
            <person name="Zeng Q."/>
            <person name="Gargeya S."/>
            <person name="Fitzgerald M."/>
            <person name="Abouelleil A."/>
            <person name="Alvarado L."/>
            <person name="Chapman S.B."/>
            <person name="Gainer-Dewar J."/>
            <person name="Goldberg J."/>
            <person name="Griggs A."/>
            <person name="Gujja S."/>
            <person name="Hansen M."/>
            <person name="Howarth C."/>
            <person name="Imamovic A."/>
            <person name="Ireland A."/>
            <person name="Larimer J."/>
            <person name="McCowan C."/>
            <person name="Murphy C."/>
            <person name="Pearson M."/>
            <person name="Poon T.W."/>
            <person name="Priest M."/>
            <person name="Roberts A."/>
            <person name="Saif S."/>
            <person name="Shea T."/>
            <person name="Sykes S."/>
            <person name="Wortman J."/>
            <person name="Nusbaum C."/>
            <person name="Birren B."/>
        </authorList>
    </citation>
    <scope>NUCLEOTIDE SEQUENCE [LARGE SCALE GENOMIC DNA]</scope>
    <source>
        <strain evidence="1">APO3</strain>
    </source>
</reference>
<accession>W4G7P1</accession>
<dbReference type="RefSeq" id="XP_009835359.1">
    <property type="nucleotide sequence ID" value="XM_009837057.1"/>
</dbReference>
<proteinExistence type="predicted"/>
<sequence length="106" mass="12514">MELPRSLLPILVAHVPPVKEHNASRRVRRVMFLWSFLQKEAKVLGLRGYCMARWRRETTMDGQVCMMRQEDGVAGQGRKRRVVLCAMQQRRADPRRQHTPSRFDLQ</sequence>
<dbReference type="AlphaFoldDB" id="W4G7P1"/>
<gene>
    <name evidence="1" type="ORF">H257_10494</name>
</gene>